<accession>A0A381YVM1</accession>
<protein>
    <recommendedName>
        <fullName evidence="2">CpXC domain-containing protein</fullName>
    </recommendedName>
</protein>
<proteinExistence type="predicted"/>
<evidence type="ECO:0008006" key="2">
    <source>
        <dbReference type="Google" id="ProtNLM"/>
    </source>
</evidence>
<name>A0A381YVM1_9ZZZZ</name>
<gene>
    <name evidence="1" type="ORF">METZ01_LOCUS133487</name>
</gene>
<organism evidence="1">
    <name type="scientific">marine metagenome</name>
    <dbReference type="NCBI Taxonomy" id="408172"/>
    <lineage>
        <taxon>unclassified sequences</taxon>
        <taxon>metagenomes</taxon>
        <taxon>ecological metagenomes</taxon>
    </lineage>
</organism>
<sequence length="98" mass="11247">MKPYDTIMYYCPVCHKRNEHVLYHPRGKNEFYHATNIPSKIAVQIVPTSVNCKGCDRPIDICLEDAPVRQYNLLARVDCSNQPAGMDSWYDWGGDTNP</sequence>
<evidence type="ECO:0000313" key="1">
    <source>
        <dbReference type="EMBL" id="SVA80633.1"/>
    </source>
</evidence>
<dbReference type="EMBL" id="UINC01019086">
    <property type="protein sequence ID" value="SVA80633.1"/>
    <property type="molecule type" value="Genomic_DNA"/>
</dbReference>
<reference evidence="1" key="1">
    <citation type="submission" date="2018-05" db="EMBL/GenBank/DDBJ databases">
        <authorList>
            <person name="Lanie J.A."/>
            <person name="Ng W.-L."/>
            <person name="Kazmierczak K.M."/>
            <person name="Andrzejewski T.M."/>
            <person name="Davidsen T.M."/>
            <person name="Wayne K.J."/>
            <person name="Tettelin H."/>
            <person name="Glass J.I."/>
            <person name="Rusch D."/>
            <person name="Podicherti R."/>
            <person name="Tsui H.-C.T."/>
            <person name="Winkler M.E."/>
        </authorList>
    </citation>
    <scope>NUCLEOTIDE SEQUENCE</scope>
</reference>
<dbReference type="AlphaFoldDB" id="A0A381YVM1"/>